<proteinExistence type="predicted"/>
<keyword evidence="2" id="KW-1185">Reference proteome</keyword>
<dbReference type="InterPro" id="IPR046199">
    <property type="entry name" value="DUF6231"/>
</dbReference>
<evidence type="ECO:0000313" key="2">
    <source>
        <dbReference type="Proteomes" id="UP000295765"/>
    </source>
</evidence>
<dbReference type="Pfam" id="PF19742">
    <property type="entry name" value="DUF6231"/>
    <property type="match status" value="1"/>
</dbReference>
<dbReference type="Proteomes" id="UP000295765">
    <property type="component" value="Unassembled WGS sequence"/>
</dbReference>
<dbReference type="Gene3D" id="3.40.50.150">
    <property type="entry name" value="Vaccinia Virus protein VP39"/>
    <property type="match status" value="1"/>
</dbReference>
<gene>
    <name evidence="1" type="ORF">EV699_111166</name>
</gene>
<protein>
    <recommendedName>
        <fullName evidence="3">Methyltransferase family protein</fullName>
    </recommendedName>
</protein>
<evidence type="ECO:0008006" key="3">
    <source>
        <dbReference type="Google" id="ProtNLM"/>
    </source>
</evidence>
<organism evidence="1 2">
    <name type="scientific">Plasticicumulans lactativorans</name>
    <dbReference type="NCBI Taxonomy" id="1133106"/>
    <lineage>
        <taxon>Bacteria</taxon>
        <taxon>Pseudomonadati</taxon>
        <taxon>Pseudomonadota</taxon>
        <taxon>Gammaproteobacteria</taxon>
        <taxon>Candidatus Competibacteraceae</taxon>
        <taxon>Plasticicumulans</taxon>
    </lineage>
</organism>
<dbReference type="RefSeq" id="WP_132542788.1">
    <property type="nucleotide sequence ID" value="NZ_SLWY01000011.1"/>
</dbReference>
<dbReference type="AlphaFoldDB" id="A0A4R2LND6"/>
<comment type="caution">
    <text evidence="1">The sequence shown here is derived from an EMBL/GenBank/DDBJ whole genome shotgun (WGS) entry which is preliminary data.</text>
</comment>
<reference evidence="1 2" key="1">
    <citation type="submission" date="2019-03" db="EMBL/GenBank/DDBJ databases">
        <title>Genomic Encyclopedia of Type Strains, Phase IV (KMG-IV): sequencing the most valuable type-strain genomes for metagenomic binning, comparative biology and taxonomic classification.</title>
        <authorList>
            <person name="Goeker M."/>
        </authorList>
    </citation>
    <scope>NUCLEOTIDE SEQUENCE [LARGE SCALE GENOMIC DNA]</scope>
    <source>
        <strain evidence="1 2">DSM 25287</strain>
    </source>
</reference>
<sequence length="163" mass="17718">MSDHLQHAALAAWLAETAPASLLVLDPDPATALPADFAARHPACQVLAGDARAPAALARADAAVLSHVLEHLDAATARALLARVRDQLCPACVVLVPLGADWPGHASHWQDTDLLALGLTLRARLRDDAGRPWALFEFAIARYKTVPDWLNARFWAHPERWRP</sequence>
<dbReference type="InterPro" id="IPR029063">
    <property type="entry name" value="SAM-dependent_MTases_sf"/>
</dbReference>
<dbReference type="OrthoDB" id="5609094at2"/>
<evidence type="ECO:0000313" key="1">
    <source>
        <dbReference type="EMBL" id="TCO80965.1"/>
    </source>
</evidence>
<dbReference type="SUPFAM" id="SSF53335">
    <property type="entry name" value="S-adenosyl-L-methionine-dependent methyltransferases"/>
    <property type="match status" value="1"/>
</dbReference>
<name>A0A4R2LND6_9GAMM</name>
<accession>A0A4R2LND6</accession>
<dbReference type="EMBL" id="SLWY01000011">
    <property type="protein sequence ID" value="TCO80965.1"/>
    <property type="molecule type" value="Genomic_DNA"/>
</dbReference>